<keyword evidence="2" id="KW-1185">Reference proteome</keyword>
<dbReference type="EMBL" id="CP109495">
    <property type="protein sequence ID" value="WUX55614.1"/>
    <property type="molecule type" value="Genomic_DNA"/>
</dbReference>
<dbReference type="Proteomes" id="UP001432209">
    <property type="component" value="Chromosome"/>
</dbReference>
<dbReference type="RefSeq" id="WP_329079595.1">
    <property type="nucleotide sequence ID" value="NZ_CP109495.1"/>
</dbReference>
<organism evidence="1 2">
    <name type="scientific">Streptomyces niveus</name>
    <name type="common">Streptomyces spheroides</name>
    <dbReference type="NCBI Taxonomy" id="193462"/>
    <lineage>
        <taxon>Bacteria</taxon>
        <taxon>Bacillati</taxon>
        <taxon>Actinomycetota</taxon>
        <taxon>Actinomycetes</taxon>
        <taxon>Kitasatosporales</taxon>
        <taxon>Streptomycetaceae</taxon>
        <taxon>Streptomyces</taxon>
    </lineage>
</organism>
<protein>
    <submittedName>
        <fullName evidence="1">Uncharacterized protein</fullName>
    </submittedName>
</protein>
<evidence type="ECO:0000313" key="2">
    <source>
        <dbReference type="Proteomes" id="UP001432209"/>
    </source>
</evidence>
<reference evidence="1" key="1">
    <citation type="submission" date="2022-10" db="EMBL/GenBank/DDBJ databases">
        <title>The complete genomes of actinobacterial strains from the NBC collection.</title>
        <authorList>
            <person name="Joergensen T.S."/>
            <person name="Alvarez Arevalo M."/>
            <person name="Sterndorff E.B."/>
            <person name="Faurdal D."/>
            <person name="Vuksanovic O."/>
            <person name="Mourched A.-S."/>
            <person name="Charusanti P."/>
            <person name="Shaw S."/>
            <person name="Blin K."/>
            <person name="Weber T."/>
        </authorList>
    </citation>
    <scope>NUCLEOTIDE SEQUENCE</scope>
    <source>
        <strain evidence="1">NBC_01432</strain>
    </source>
</reference>
<name>A0ABZ2ABN3_STRNV</name>
<evidence type="ECO:0000313" key="1">
    <source>
        <dbReference type="EMBL" id="WUX55614.1"/>
    </source>
</evidence>
<accession>A0ABZ2ABN3</accession>
<gene>
    <name evidence="1" type="ORF">OG442_31095</name>
</gene>
<sequence>MPRTAHHRPLSRAEAAPDSRCRRSVRLYDLRYSARVVADTARRPVPQAVRRSVDVRSRARADTHDRSVPVVAALDERRDRQRLRGQLTALRRLVDTPGPGVLALAEADAVDVLPARHRRCALWLA</sequence>
<proteinExistence type="predicted"/>